<dbReference type="OrthoDB" id="6220511at2759"/>
<dbReference type="SUPFAM" id="SSF50199">
    <property type="entry name" value="Staphylococcal nuclease"/>
    <property type="match status" value="1"/>
</dbReference>
<keyword evidence="1" id="KW-0812">Transmembrane</keyword>
<dbReference type="KEGG" id="aqu:105316454"/>
<keyword evidence="1" id="KW-1133">Transmembrane helix</keyword>
<proteinExistence type="predicted"/>
<dbReference type="InterPro" id="IPR042421">
    <property type="entry name" value="C3orf33-like"/>
</dbReference>
<dbReference type="EnsemblMetazoa" id="Aqu2.1.41403_001">
    <property type="protein sequence ID" value="Aqu2.1.41403_001"/>
    <property type="gene ID" value="Aqu2.1.41403"/>
</dbReference>
<reference evidence="2" key="2">
    <citation type="submission" date="2017-05" db="UniProtKB">
        <authorList>
            <consortium name="EnsemblMetazoa"/>
        </authorList>
    </citation>
    <scope>IDENTIFICATION</scope>
</reference>
<dbReference type="PANTHER" id="PTHR28434:SF1">
    <property type="entry name" value="PROTEIN C3ORF33"/>
    <property type="match status" value="1"/>
</dbReference>
<organism evidence="2">
    <name type="scientific">Amphimedon queenslandica</name>
    <name type="common">Sponge</name>
    <dbReference type="NCBI Taxonomy" id="400682"/>
    <lineage>
        <taxon>Eukaryota</taxon>
        <taxon>Metazoa</taxon>
        <taxon>Porifera</taxon>
        <taxon>Demospongiae</taxon>
        <taxon>Heteroscleromorpha</taxon>
        <taxon>Haplosclerida</taxon>
        <taxon>Niphatidae</taxon>
        <taxon>Amphimedon</taxon>
    </lineage>
</organism>
<accession>A0A1X7VPS7</accession>
<keyword evidence="1" id="KW-0472">Membrane</keyword>
<dbReference type="PANTHER" id="PTHR28434">
    <property type="entry name" value="PROTEIN C3ORF33"/>
    <property type="match status" value="1"/>
</dbReference>
<evidence type="ECO:0000313" key="2">
    <source>
        <dbReference type="EnsemblMetazoa" id="Aqu2.1.41403_001"/>
    </source>
</evidence>
<dbReference type="AlphaFoldDB" id="A0A1X7VPS7"/>
<dbReference type="eggNOG" id="ENOG502QR9T">
    <property type="taxonomic scope" value="Eukaryota"/>
</dbReference>
<dbReference type="Gene3D" id="2.40.50.90">
    <property type="match status" value="1"/>
</dbReference>
<sequence length="225" mass="26303">MDVMDDWIDKNIRLVRLLPWFVGGFGVYLIARNTHMFSHFQSAASIPLNLVRTNHRLTGRVVNFSGDSLGVWHIPLGHWVLRRKLHPPSNENLLRVSFAGISHNDLTKTGKWIEENLYNEKIRFILLDGNEEQVECIVFKANKFPFFNTASINESLLTNGLATIRDVPCFHGNTRHHTSFVSRLVKSEKAAKKRGRGMWEGSEHEKWRWKIWRGVKKFFSYFKRK</sequence>
<dbReference type="EnsemblMetazoa" id="XM_011411353.2">
    <property type="protein sequence ID" value="XP_011409655.1"/>
    <property type="gene ID" value="LOC105316454"/>
</dbReference>
<protein>
    <recommendedName>
        <fullName evidence="4">TNase-like domain-containing protein</fullName>
    </recommendedName>
</protein>
<reference evidence="3" key="1">
    <citation type="journal article" date="2010" name="Nature">
        <title>The Amphimedon queenslandica genome and the evolution of animal complexity.</title>
        <authorList>
            <person name="Srivastava M."/>
            <person name="Simakov O."/>
            <person name="Chapman J."/>
            <person name="Fahey B."/>
            <person name="Gauthier M.E."/>
            <person name="Mitros T."/>
            <person name="Richards G.S."/>
            <person name="Conaco C."/>
            <person name="Dacre M."/>
            <person name="Hellsten U."/>
            <person name="Larroux C."/>
            <person name="Putnam N.H."/>
            <person name="Stanke M."/>
            <person name="Adamska M."/>
            <person name="Darling A."/>
            <person name="Degnan S.M."/>
            <person name="Oakley T.H."/>
            <person name="Plachetzki D.C."/>
            <person name="Zhai Y."/>
            <person name="Adamski M."/>
            <person name="Calcino A."/>
            <person name="Cummins S.F."/>
            <person name="Goodstein D.M."/>
            <person name="Harris C."/>
            <person name="Jackson D.J."/>
            <person name="Leys S.P."/>
            <person name="Shu S."/>
            <person name="Woodcroft B.J."/>
            <person name="Vervoort M."/>
            <person name="Kosik K.S."/>
            <person name="Manning G."/>
            <person name="Degnan B.M."/>
            <person name="Rokhsar D.S."/>
        </authorList>
    </citation>
    <scope>NUCLEOTIDE SEQUENCE [LARGE SCALE GENOMIC DNA]</scope>
</reference>
<feature type="transmembrane region" description="Helical" evidence="1">
    <location>
        <begin position="12"/>
        <end position="31"/>
    </location>
</feature>
<evidence type="ECO:0008006" key="4">
    <source>
        <dbReference type="Google" id="ProtNLM"/>
    </source>
</evidence>
<name>A0A1X7VPS7_AMPQE</name>
<evidence type="ECO:0000313" key="3">
    <source>
        <dbReference type="Proteomes" id="UP000007879"/>
    </source>
</evidence>
<dbReference type="Proteomes" id="UP000007879">
    <property type="component" value="Unassembled WGS sequence"/>
</dbReference>
<gene>
    <name evidence="2" type="primary">105316454</name>
</gene>
<evidence type="ECO:0000256" key="1">
    <source>
        <dbReference type="SAM" id="Phobius"/>
    </source>
</evidence>
<keyword evidence="3" id="KW-1185">Reference proteome</keyword>
<dbReference type="GO" id="GO:0005615">
    <property type="term" value="C:extracellular space"/>
    <property type="evidence" value="ECO:0007669"/>
    <property type="project" value="TreeGrafter"/>
</dbReference>
<dbReference type="InterPro" id="IPR035437">
    <property type="entry name" value="SNase_OB-fold_sf"/>
</dbReference>
<dbReference type="InParanoid" id="A0A1X7VPS7"/>